<protein>
    <recommendedName>
        <fullName evidence="2">uroporphyrinogen-III C-methyltransferase</fullName>
        <ecNumber evidence="2">2.1.1.107</ecNumber>
    </recommendedName>
</protein>
<dbReference type="GO" id="GO:0004851">
    <property type="term" value="F:uroporphyrin-III C-methyltransferase activity"/>
    <property type="evidence" value="ECO:0007669"/>
    <property type="project" value="UniProtKB-EC"/>
</dbReference>
<dbReference type="EMBL" id="QJKI01000018">
    <property type="protein sequence ID" value="PXX77231.1"/>
    <property type="molecule type" value="Genomic_DNA"/>
</dbReference>
<reference evidence="12 13" key="1">
    <citation type="submission" date="2018-05" db="EMBL/GenBank/DDBJ databases">
        <title>Genomic Encyclopedia of Type Strains, Phase IV (KMG-IV): sequencing the most valuable type-strain genomes for metagenomic binning, comparative biology and taxonomic classification.</title>
        <authorList>
            <person name="Goeker M."/>
        </authorList>
    </citation>
    <scope>NUCLEOTIDE SEQUENCE [LARGE SCALE GENOMIC DNA]</scope>
    <source>
        <strain evidence="12 13">DSM 29661</strain>
    </source>
</reference>
<dbReference type="PROSITE" id="PS00840">
    <property type="entry name" value="SUMT_2"/>
    <property type="match status" value="1"/>
</dbReference>
<evidence type="ECO:0000256" key="10">
    <source>
        <dbReference type="RuleBase" id="RU003960"/>
    </source>
</evidence>
<evidence type="ECO:0000256" key="3">
    <source>
        <dbReference type="ARBA" id="ARBA00022573"/>
    </source>
</evidence>
<comment type="pathway">
    <text evidence="9">Cofactor biosynthesis; adenosylcobalamin biosynthesis; precorrin-2 from uroporphyrinogen III: step 1/1.</text>
</comment>
<dbReference type="InterPro" id="IPR000878">
    <property type="entry name" value="4pyrrol_Mease"/>
</dbReference>
<evidence type="ECO:0000259" key="11">
    <source>
        <dbReference type="Pfam" id="PF00590"/>
    </source>
</evidence>
<evidence type="ECO:0000256" key="9">
    <source>
        <dbReference type="ARBA" id="ARBA00060548"/>
    </source>
</evidence>
<dbReference type="Proteomes" id="UP000247555">
    <property type="component" value="Unassembled WGS sequence"/>
</dbReference>
<dbReference type="EC" id="2.1.1.107" evidence="2"/>
<keyword evidence="5 10" id="KW-0808">Transferase</keyword>
<name>A0A318KHB8_9NEIS</name>
<comment type="pathway">
    <text evidence="8">Porphyrin-containing compound metabolism; siroheme biosynthesis; precorrin-2 from uroporphyrinogen III: step 1/1.</text>
</comment>
<dbReference type="Gene3D" id="3.40.1010.10">
    <property type="entry name" value="Cobalt-precorrin-4 Transmethylase, Domain 1"/>
    <property type="match status" value="1"/>
</dbReference>
<dbReference type="InterPro" id="IPR003043">
    <property type="entry name" value="Uropor_MeTrfase_CS"/>
</dbReference>
<dbReference type="RefSeq" id="WP_110391459.1">
    <property type="nucleotide sequence ID" value="NZ_QJKI01000018.1"/>
</dbReference>
<keyword evidence="7" id="KW-0627">Porphyrin biosynthesis</keyword>
<keyword evidence="4 10" id="KW-0489">Methyltransferase</keyword>
<dbReference type="AlphaFoldDB" id="A0A318KHB8"/>
<comment type="caution">
    <text evidence="12">The sequence shown here is derived from an EMBL/GenBank/DDBJ whole genome shotgun (WGS) entry which is preliminary data.</text>
</comment>
<dbReference type="OrthoDB" id="9815856at2"/>
<dbReference type="PROSITE" id="PS00839">
    <property type="entry name" value="SUMT_1"/>
    <property type="match status" value="1"/>
</dbReference>
<evidence type="ECO:0000256" key="1">
    <source>
        <dbReference type="ARBA" id="ARBA00005879"/>
    </source>
</evidence>
<evidence type="ECO:0000256" key="8">
    <source>
        <dbReference type="ARBA" id="ARBA00025705"/>
    </source>
</evidence>
<dbReference type="PANTHER" id="PTHR45790:SF1">
    <property type="entry name" value="SIROHEME SYNTHASE"/>
    <property type="match status" value="1"/>
</dbReference>
<dbReference type="PANTHER" id="PTHR45790">
    <property type="entry name" value="SIROHEME SYNTHASE-RELATED"/>
    <property type="match status" value="1"/>
</dbReference>
<feature type="domain" description="Tetrapyrrole methylase" evidence="11">
    <location>
        <begin position="27"/>
        <end position="235"/>
    </location>
</feature>
<evidence type="ECO:0000256" key="2">
    <source>
        <dbReference type="ARBA" id="ARBA00012162"/>
    </source>
</evidence>
<accession>A0A318KHB8</accession>
<organism evidence="12 13">
    <name type="scientific">Rivihabitans pingtungensis</name>
    <dbReference type="NCBI Taxonomy" id="1054498"/>
    <lineage>
        <taxon>Bacteria</taxon>
        <taxon>Pseudomonadati</taxon>
        <taxon>Pseudomonadota</taxon>
        <taxon>Betaproteobacteria</taxon>
        <taxon>Neisseriales</taxon>
        <taxon>Aquaspirillaceae</taxon>
        <taxon>Rivihabitans</taxon>
    </lineage>
</organism>
<dbReference type="SUPFAM" id="SSF53790">
    <property type="entry name" value="Tetrapyrrole methylase"/>
    <property type="match status" value="1"/>
</dbReference>
<evidence type="ECO:0000256" key="5">
    <source>
        <dbReference type="ARBA" id="ARBA00022679"/>
    </source>
</evidence>
<sequence length="281" mass="29102">MNAPCPLPPLAGGALIDDEAWPTGVQVALVGAGPGDAGLLTLRARARLRAAEVVLYDHLINPAILALAAQARLYCVGKRAGAHSVGQRQIEQLLIDEARAGRRVVRLKGGDPLLFGRGGEEMQALAAAGLRYEVTPGVSAALGAAAMAHLPLTHRDHAQGCTLVTGHRRDDASELAWTAHTHPGATVVVYMGVRQAGAIAQALMQHGRAADTPAAVIEAATTPRQRVIRTRLDQLGAAVAEHDAHTPALLVIGPVLAVHDELMAAVALSAADNTPCSDQCG</sequence>
<proteinExistence type="inferred from homology"/>
<dbReference type="InterPro" id="IPR050161">
    <property type="entry name" value="Siro_Cobalamin_biosynth"/>
</dbReference>
<dbReference type="FunFam" id="3.40.1010.10:FF:000001">
    <property type="entry name" value="Siroheme synthase"/>
    <property type="match status" value="1"/>
</dbReference>
<gene>
    <name evidence="12" type="ORF">DFR34_11840</name>
</gene>
<dbReference type="NCBIfam" id="TIGR01469">
    <property type="entry name" value="cobA_cysG_Cterm"/>
    <property type="match status" value="1"/>
</dbReference>
<keyword evidence="6" id="KW-0949">S-adenosyl-L-methionine</keyword>
<keyword evidence="13" id="KW-1185">Reference proteome</keyword>
<dbReference type="InterPro" id="IPR014776">
    <property type="entry name" value="4pyrrole_Mease_sub2"/>
</dbReference>
<dbReference type="GO" id="GO:0009236">
    <property type="term" value="P:cobalamin biosynthetic process"/>
    <property type="evidence" value="ECO:0007669"/>
    <property type="project" value="UniProtKB-KW"/>
</dbReference>
<evidence type="ECO:0000256" key="7">
    <source>
        <dbReference type="ARBA" id="ARBA00023244"/>
    </source>
</evidence>
<dbReference type="GO" id="GO:0032259">
    <property type="term" value="P:methylation"/>
    <property type="evidence" value="ECO:0007669"/>
    <property type="project" value="UniProtKB-KW"/>
</dbReference>
<dbReference type="Gene3D" id="3.30.950.10">
    <property type="entry name" value="Methyltransferase, Cobalt-precorrin-4 Transmethylase, Domain 2"/>
    <property type="match status" value="1"/>
</dbReference>
<evidence type="ECO:0000313" key="13">
    <source>
        <dbReference type="Proteomes" id="UP000247555"/>
    </source>
</evidence>
<comment type="similarity">
    <text evidence="1 10">Belongs to the precorrin methyltransferase family.</text>
</comment>
<dbReference type="FunFam" id="3.30.950.10:FF:000001">
    <property type="entry name" value="Siroheme synthase"/>
    <property type="match status" value="1"/>
</dbReference>
<dbReference type="InterPro" id="IPR014777">
    <property type="entry name" value="4pyrrole_Mease_sub1"/>
</dbReference>
<evidence type="ECO:0000256" key="6">
    <source>
        <dbReference type="ARBA" id="ARBA00022691"/>
    </source>
</evidence>
<evidence type="ECO:0000256" key="4">
    <source>
        <dbReference type="ARBA" id="ARBA00022603"/>
    </source>
</evidence>
<dbReference type="GO" id="GO:0019354">
    <property type="term" value="P:siroheme biosynthetic process"/>
    <property type="evidence" value="ECO:0007669"/>
    <property type="project" value="UniProtKB-UniPathway"/>
</dbReference>
<keyword evidence="3" id="KW-0169">Cobalamin biosynthesis</keyword>
<dbReference type="UniPathway" id="UPA00262">
    <property type="reaction ID" value="UER00211"/>
</dbReference>
<dbReference type="CDD" id="cd11642">
    <property type="entry name" value="SUMT"/>
    <property type="match status" value="1"/>
</dbReference>
<dbReference type="Pfam" id="PF00590">
    <property type="entry name" value="TP_methylase"/>
    <property type="match status" value="1"/>
</dbReference>
<dbReference type="InterPro" id="IPR035996">
    <property type="entry name" value="4pyrrol_Methylase_sf"/>
</dbReference>
<evidence type="ECO:0000313" key="12">
    <source>
        <dbReference type="EMBL" id="PXX77231.1"/>
    </source>
</evidence>
<dbReference type="NCBIfam" id="NF004790">
    <property type="entry name" value="PRK06136.1"/>
    <property type="match status" value="1"/>
</dbReference>
<dbReference type="InterPro" id="IPR006366">
    <property type="entry name" value="CobA/CysG_C"/>
</dbReference>